<comment type="similarity">
    <text evidence="1">Belongs to the polyketide transferase af380 family.</text>
</comment>
<dbReference type="EMBL" id="ML978075">
    <property type="protein sequence ID" value="KAF2010718.1"/>
    <property type="molecule type" value="Genomic_DNA"/>
</dbReference>
<protein>
    <submittedName>
        <fullName evidence="2">Alpha/beta-hydrolase</fullName>
    </submittedName>
</protein>
<keyword evidence="2" id="KW-0378">Hydrolase</keyword>
<name>A0A6A5XCL8_9PLEO</name>
<proteinExistence type="inferred from homology"/>
<dbReference type="InterPro" id="IPR051411">
    <property type="entry name" value="Polyketide_trans_af380"/>
</dbReference>
<evidence type="ECO:0000313" key="2">
    <source>
        <dbReference type="EMBL" id="KAF2010718.1"/>
    </source>
</evidence>
<dbReference type="GO" id="GO:0016787">
    <property type="term" value="F:hydrolase activity"/>
    <property type="evidence" value="ECO:0007669"/>
    <property type="project" value="UniProtKB-KW"/>
</dbReference>
<evidence type="ECO:0000313" key="3">
    <source>
        <dbReference type="Proteomes" id="UP000799778"/>
    </source>
</evidence>
<dbReference type="PANTHER" id="PTHR47751">
    <property type="entry name" value="SUPERFAMILY HYDROLASE, PUTATIVE (AFU_ORTHOLOGUE AFUA_2G16580)-RELATED"/>
    <property type="match status" value="1"/>
</dbReference>
<dbReference type="Gene3D" id="1.10.10.800">
    <property type="match status" value="1"/>
</dbReference>
<dbReference type="Proteomes" id="UP000799778">
    <property type="component" value="Unassembled WGS sequence"/>
</dbReference>
<dbReference type="RefSeq" id="XP_033379057.1">
    <property type="nucleotide sequence ID" value="XM_033530140.1"/>
</dbReference>
<organism evidence="2 3">
    <name type="scientific">Aaosphaeria arxii CBS 175.79</name>
    <dbReference type="NCBI Taxonomy" id="1450172"/>
    <lineage>
        <taxon>Eukaryota</taxon>
        <taxon>Fungi</taxon>
        <taxon>Dikarya</taxon>
        <taxon>Ascomycota</taxon>
        <taxon>Pezizomycotina</taxon>
        <taxon>Dothideomycetes</taxon>
        <taxon>Pleosporomycetidae</taxon>
        <taxon>Pleosporales</taxon>
        <taxon>Pleosporales incertae sedis</taxon>
        <taxon>Aaosphaeria</taxon>
    </lineage>
</organism>
<keyword evidence="3" id="KW-1185">Reference proteome</keyword>
<dbReference type="OrthoDB" id="2498029at2759"/>
<dbReference type="PANTHER" id="PTHR47751:SF1">
    <property type="entry name" value="SUPERFAMILY HYDROLASE, PUTATIVE (AFU_ORTHOLOGUE AFUA_2G16580)-RELATED"/>
    <property type="match status" value="1"/>
</dbReference>
<dbReference type="AlphaFoldDB" id="A0A6A5XCL8"/>
<dbReference type="Gene3D" id="3.40.50.1820">
    <property type="entry name" value="alpha/beta hydrolase"/>
    <property type="match status" value="1"/>
</dbReference>
<dbReference type="GeneID" id="54287537"/>
<accession>A0A6A5XCL8</accession>
<evidence type="ECO:0000256" key="1">
    <source>
        <dbReference type="ARBA" id="ARBA00029464"/>
    </source>
</evidence>
<gene>
    <name evidence="2" type="ORF">BU24DRAFT_436166</name>
</gene>
<dbReference type="SUPFAM" id="SSF53474">
    <property type="entry name" value="alpha/beta-Hydrolases"/>
    <property type="match status" value="1"/>
</dbReference>
<sequence length="308" mass="34310">MEISPDRVFFTSRAYRLKAHLYRPNVTTRDQKGAAIVIAHPWSSIKEQSPANYARLLCKAGFFCLTFDAAFQGESEGEPRSLEDPYQRVEDIKSAVTYLVGRRDVDSDRIGVLGICASGGYASFAAQTDLRIRACATTAAVCVGIMARRGFDRDSANLDTLKGQLELAAKDRNSDIGGEKVDLVKLIPSTLEEAVGLTESFQDLTQYFRKRQPHKRAPNTCLARSWDMMANFDAFAFNYLISPRPLLMITGSRAATRWFSGYGIVKAREPKELYSVEGLTHADLYDHVDEAGAKLVDFFEHSFQHVGS</sequence>
<reference evidence="2" key="1">
    <citation type="journal article" date="2020" name="Stud. Mycol.">
        <title>101 Dothideomycetes genomes: a test case for predicting lifestyles and emergence of pathogens.</title>
        <authorList>
            <person name="Haridas S."/>
            <person name="Albert R."/>
            <person name="Binder M."/>
            <person name="Bloem J."/>
            <person name="Labutti K."/>
            <person name="Salamov A."/>
            <person name="Andreopoulos B."/>
            <person name="Baker S."/>
            <person name="Barry K."/>
            <person name="Bills G."/>
            <person name="Bluhm B."/>
            <person name="Cannon C."/>
            <person name="Castanera R."/>
            <person name="Culley D."/>
            <person name="Daum C."/>
            <person name="Ezra D."/>
            <person name="Gonzalez J."/>
            <person name="Henrissat B."/>
            <person name="Kuo A."/>
            <person name="Liang C."/>
            <person name="Lipzen A."/>
            <person name="Lutzoni F."/>
            <person name="Magnuson J."/>
            <person name="Mondo S."/>
            <person name="Nolan M."/>
            <person name="Ohm R."/>
            <person name="Pangilinan J."/>
            <person name="Park H.-J."/>
            <person name="Ramirez L."/>
            <person name="Alfaro M."/>
            <person name="Sun H."/>
            <person name="Tritt A."/>
            <person name="Yoshinaga Y."/>
            <person name="Zwiers L.-H."/>
            <person name="Turgeon B."/>
            <person name="Goodwin S."/>
            <person name="Spatafora J."/>
            <person name="Crous P."/>
            <person name="Grigoriev I."/>
        </authorList>
    </citation>
    <scope>NUCLEOTIDE SEQUENCE</scope>
    <source>
        <strain evidence="2">CBS 175.79</strain>
    </source>
</reference>
<dbReference type="InterPro" id="IPR029058">
    <property type="entry name" value="AB_hydrolase_fold"/>
</dbReference>